<evidence type="ECO:0000313" key="9">
    <source>
        <dbReference type="Proteomes" id="UP001174909"/>
    </source>
</evidence>
<dbReference type="PROSITE" id="PS00211">
    <property type="entry name" value="ABC_TRANSPORTER_1"/>
    <property type="match status" value="1"/>
</dbReference>
<dbReference type="PANTHER" id="PTHR43875:SF15">
    <property type="entry name" value="TREHALOSE IMPORT ATP-BINDING PROTEIN SUGC"/>
    <property type="match status" value="1"/>
</dbReference>
<evidence type="ECO:0000256" key="3">
    <source>
        <dbReference type="ARBA" id="ARBA00022741"/>
    </source>
</evidence>
<dbReference type="SMART" id="SM00382">
    <property type="entry name" value="AAA"/>
    <property type="match status" value="1"/>
</dbReference>
<keyword evidence="6" id="KW-0472">Membrane</keyword>
<dbReference type="Gene3D" id="2.40.50.140">
    <property type="entry name" value="Nucleic acid-binding proteins"/>
    <property type="match status" value="1"/>
</dbReference>
<dbReference type="InterPro" id="IPR040582">
    <property type="entry name" value="OB_MalK-like"/>
</dbReference>
<evidence type="ECO:0000256" key="2">
    <source>
        <dbReference type="ARBA" id="ARBA00022475"/>
    </source>
</evidence>
<dbReference type="InterPro" id="IPR012340">
    <property type="entry name" value="NA-bd_OB-fold"/>
</dbReference>
<dbReference type="Pfam" id="PF17912">
    <property type="entry name" value="OB_MalK"/>
    <property type="match status" value="1"/>
</dbReference>
<dbReference type="AlphaFoldDB" id="A0AA35X2T1"/>
<dbReference type="GO" id="GO:0005524">
    <property type="term" value="F:ATP binding"/>
    <property type="evidence" value="ECO:0007669"/>
    <property type="project" value="UniProtKB-KW"/>
</dbReference>
<dbReference type="Pfam" id="PF00005">
    <property type="entry name" value="ABC_tran"/>
    <property type="match status" value="1"/>
</dbReference>
<keyword evidence="1" id="KW-0813">Transport</keyword>
<evidence type="ECO:0000256" key="5">
    <source>
        <dbReference type="ARBA" id="ARBA00022967"/>
    </source>
</evidence>
<reference evidence="8" key="1">
    <citation type="submission" date="2023-03" db="EMBL/GenBank/DDBJ databases">
        <authorList>
            <person name="Steffen K."/>
            <person name="Cardenas P."/>
        </authorList>
    </citation>
    <scope>NUCLEOTIDE SEQUENCE</scope>
</reference>
<dbReference type="InterPro" id="IPR027417">
    <property type="entry name" value="P-loop_NTPase"/>
</dbReference>
<dbReference type="GO" id="GO:0043190">
    <property type="term" value="C:ATP-binding cassette (ABC) transporter complex"/>
    <property type="evidence" value="ECO:0007669"/>
    <property type="project" value="InterPro"/>
</dbReference>
<accession>A0AA35X2T1</accession>
<dbReference type="InterPro" id="IPR017871">
    <property type="entry name" value="ABC_transporter-like_CS"/>
</dbReference>
<dbReference type="SUPFAM" id="SSF50331">
    <property type="entry name" value="MOP-like"/>
    <property type="match status" value="1"/>
</dbReference>
<dbReference type="Proteomes" id="UP001174909">
    <property type="component" value="Unassembled WGS sequence"/>
</dbReference>
<gene>
    <name evidence="8" type="ORF">GBAR_LOCUS23331</name>
</gene>
<dbReference type="InterPro" id="IPR008995">
    <property type="entry name" value="Mo/tungstate-bd_C_term_dom"/>
</dbReference>
<dbReference type="SUPFAM" id="SSF52540">
    <property type="entry name" value="P-loop containing nucleoside triphosphate hydrolases"/>
    <property type="match status" value="1"/>
</dbReference>
<dbReference type="Gene3D" id="3.40.50.300">
    <property type="entry name" value="P-loop containing nucleotide triphosphate hydrolases"/>
    <property type="match status" value="1"/>
</dbReference>
<keyword evidence="4 8" id="KW-0067">ATP-binding</keyword>
<dbReference type="FunFam" id="3.40.50.300:FF:000042">
    <property type="entry name" value="Maltose/maltodextrin ABC transporter, ATP-binding protein"/>
    <property type="match status" value="1"/>
</dbReference>
<feature type="domain" description="ABC transporter" evidence="7">
    <location>
        <begin position="4"/>
        <end position="234"/>
    </location>
</feature>
<dbReference type="CDD" id="cd03301">
    <property type="entry name" value="ABC_MalK_N"/>
    <property type="match status" value="1"/>
</dbReference>
<keyword evidence="5" id="KW-1278">Translocase</keyword>
<evidence type="ECO:0000259" key="7">
    <source>
        <dbReference type="PROSITE" id="PS50893"/>
    </source>
</evidence>
<dbReference type="InterPro" id="IPR003593">
    <property type="entry name" value="AAA+_ATPase"/>
</dbReference>
<evidence type="ECO:0000256" key="6">
    <source>
        <dbReference type="ARBA" id="ARBA00023136"/>
    </source>
</evidence>
<dbReference type="EMBL" id="CASHTH010003231">
    <property type="protein sequence ID" value="CAI8042009.1"/>
    <property type="molecule type" value="Genomic_DNA"/>
</dbReference>
<evidence type="ECO:0000313" key="8">
    <source>
        <dbReference type="EMBL" id="CAI8042009.1"/>
    </source>
</evidence>
<dbReference type="Gene3D" id="2.40.50.100">
    <property type="match status" value="1"/>
</dbReference>
<organism evidence="8 9">
    <name type="scientific">Geodia barretti</name>
    <name type="common">Barrett's horny sponge</name>
    <dbReference type="NCBI Taxonomy" id="519541"/>
    <lineage>
        <taxon>Eukaryota</taxon>
        <taxon>Metazoa</taxon>
        <taxon>Porifera</taxon>
        <taxon>Demospongiae</taxon>
        <taxon>Heteroscleromorpha</taxon>
        <taxon>Tetractinellida</taxon>
        <taxon>Astrophorina</taxon>
        <taxon>Geodiidae</taxon>
        <taxon>Geodia</taxon>
    </lineage>
</organism>
<comment type="caution">
    <text evidence="8">The sequence shown here is derived from an EMBL/GenBank/DDBJ whole genome shotgun (WGS) entry which is preliminary data.</text>
</comment>
<dbReference type="GO" id="GO:0016887">
    <property type="term" value="F:ATP hydrolysis activity"/>
    <property type="evidence" value="ECO:0007669"/>
    <property type="project" value="InterPro"/>
</dbReference>
<name>A0AA35X2T1_GEOBA</name>
<keyword evidence="9" id="KW-1185">Reference proteome</keyword>
<keyword evidence="3" id="KW-0547">Nucleotide-binding</keyword>
<protein>
    <submittedName>
        <fullName evidence="8">Oligosaccharides import ATP-binding protein MsmX</fullName>
    </submittedName>
</protein>
<dbReference type="PANTHER" id="PTHR43875">
    <property type="entry name" value="MALTODEXTRIN IMPORT ATP-BINDING PROTEIN MSMX"/>
    <property type="match status" value="1"/>
</dbReference>
<dbReference type="GO" id="GO:0008643">
    <property type="term" value="P:carbohydrate transport"/>
    <property type="evidence" value="ECO:0007669"/>
    <property type="project" value="InterPro"/>
</dbReference>
<keyword evidence="2" id="KW-1003">Cell membrane</keyword>
<dbReference type="InterPro" id="IPR047641">
    <property type="entry name" value="ABC_transpr_MalK/UgpC-like"/>
</dbReference>
<dbReference type="GO" id="GO:0140359">
    <property type="term" value="F:ABC-type transporter activity"/>
    <property type="evidence" value="ECO:0007669"/>
    <property type="project" value="InterPro"/>
</dbReference>
<dbReference type="InterPro" id="IPR003439">
    <property type="entry name" value="ABC_transporter-like_ATP-bd"/>
</dbReference>
<evidence type="ECO:0000256" key="1">
    <source>
        <dbReference type="ARBA" id="ARBA00022448"/>
    </source>
</evidence>
<dbReference type="InterPro" id="IPR015855">
    <property type="entry name" value="ABC_transpr_MalK-like"/>
</dbReference>
<dbReference type="PROSITE" id="PS50893">
    <property type="entry name" value="ABC_TRANSPORTER_2"/>
    <property type="match status" value="1"/>
</dbReference>
<evidence type="ECO:0000256" key="4">
    <source>
        <dbReference type="ARBA" id="ARBA00022840"/>
    </source>
</evidence>
<proteinExistence type="predicted"/>
<sequence>MAEIKLEHITKRFGDVVAVDDVNLEIHDQEFVVFVGPSGCGKTTTLRAIAGLEAPDEGDIFIDGNRVNTLSPADRDIAFVFQFYALYPHLTVYDNIAFPLKAVKAPKSEIQERVKEVTAILQIQAMLDRKPSHLSGGEMQRVALGRAMVRRPKAFLMDEPMSNLDAKLRVDMRTELKRLQHRLGATTIFVTHDQVEAMSMADRIVIMHQGSLQQIGTPQEVYNQPQTVFVAQFMGSPSMNLINGKVQAQTALNPNVIGGGEPALHLNHTDVWIELSAEQISRIGQSDEIIFGVRPEHIVISKEPMEQGCKASVHLVEALGSVNIIDIFLGENPETGDLVLLKARTHPAFKPDVGQSVWFDFDAKQVRLFEPSDRTSHCLKIA</sequence>